<reference evidence="2 3" key="1">
    <citation type="submission" date="2019-02" db="EMBL/GenBank/DDBJ databases">
        <authorList>
            <consortium name="Pathogen Informatics"/>
        </authorList>
    </citation>
    <scope>NUCLEOTIDE SEQUENCE [LARGE SCALE GENOMIC DNA]</scope>
    <source>
        <strain evidence="2 3">3012STDY6756503</strain>
    </source>
</reference>
<evidence type="ECO:0000313" key="3">
    <source>
        <dbReference type="Proteomes" id="UP000360750"/>
    </source>
</evidence>
<evidence type="ECO:0000313" key="2">
    <source>
        <dbReference type="EMBL" id="VFA89014.1"/>
    </source>
</evidence>
<comment type="caution">
    <text evidence="2">The sequence shown here is derived from an EMBL/GenBank/DDBJ whole genome shotgun (WGS) entry which is preliminary data.</text>
</comment>
<feature type="domain" description="Dimethylamine monooxygenase subunit DmmA-like C-terminal" evidence="1">
    <location>
        <begin position="122"/>
        <end position="165"/>
    </location>
</feature>
<dbReference type="InterPro" id="IPR048037">
    <property type="entry name" value="DmmA-like_C"/>
</dbReference>
<gene>
    <name evidence="2" type="ORF">NCTC8139_02573</name>
</gene>
<accession>A0ABD7V3Z7</accession>
<dbReference type="Proteomes" id="UP000360750">
    <property type="component" value="Unassembled WGS sequence"/>
</dbReference>
<sequence length="184" mass="19366">MSQITYSSVPAWARPGDLAETTTPAPTGSAYLLVGVGSVDEVLDRWESDLAPRATTRITGDVDSAGDALAEALSSATVGVRVWIADDAGAALQLRAIALAAGLEDDEIDVLVAPETTGEIDVFCVHCRAVNRVRAQVDDVVACAGCGRDLLVYHHVSRRTGQYLGFQVDAETAPFEPAPQEVEA</sequence>
<dbReference type="Pfam" id="PF22289">
    <property type="entry name" value="DmmA-like_C"/>
    <property type="match status" value="1"/>
</dbReference>
<organism evidence="2 3">
    <name type="scientific">Gordonia paraffinivorans</name>
    <dbReference type="NCBI Taxonomy" id="175628"/>
    <lineage>
        <taxon>Bacteria</taxon>
        <taxon>Bacillati</taxon>
        <taxon>Actinomycetota</taxon>
        <taxon>Actinomycetes</taxon>
        <taxon>Mycobacteriales</taxon>
        <taxon>Gordoniaceae</taxon>
        <taxon>Gordonia</taxon>
    </lineage>
</organism>
<dbReference type="EMBL" id="CAACYD010000006">
    <property type="protein sequence ID" value="VFA89014.1"/>
    <property type="molecule type" value="Genomic_DNA"/>
</dbReference>
<protein>
    <recommendedName>
        <fullName evidence="1">Dimethylamine monooxygenase subunit DmmA-like C-terminal domain-containing protein</fullName>
    </recommendedName>
</protein>
<dbReference type="GeneID" id="60750567"/>
<dbReference type="RefSeq" id="WP_131734478.1">
    <property type="nucleotide sequence ID" value="NZ_CAACYD010000006.1"/>
</dbReference>
<proteinExistence type="predicted"/>
<dbReference type="NCBIfam" id="NF041259">
    <property type="entry name" value="mono_DmmA_fam"/>
    <property type="match status" value="1"/>
</dbReference>
<name>A0ABD7V3Z7_9ACTN</name>
<evidence type="ECO:0000259" key="1">
    <source>
        <dbReference type="Pfam" id="PF22289"/>
    </source>
</evidence>
<dbReference type="AlphaFoldDB" id="A0ABD7V3Z7"/>